<accession>A2Q5E9</accession>
<dbReference type="AlphaFoldDB" id="A2Q5E9"/>
<name>A2Q5E9_MEDTR</name>
<reference evidence="1" key="1">
    <citation type="submission" date="2005-08" db="EMBL/GenBank/DDBJ databases">
        <authorList>
            <person name="Town C.D."/>
        </authorList>
    </citation>
    <scope>NUCLEOTIDE SEQUENCE</scope>
</reference>
<gene>
    <name evidence="1" type="ORF">MtrDRAFT_AC161399g51v2</name>
</gene>
<proteinExistence type="predicted"/>
<evidence type="ECO:0000313" key="1">
    <source>
        <dbReference type="EMBL" id="ABN08849.1"/>
    </source>
</evidence>
<reference evidence="1" key="2">
    <citation type="submission" date="2007-03" db="EMBL/GenBank/DDBJ databases">
        <authorList>
            <consortium name="The International Medicago Genome Annotation Group"/>
        </authorList>
    </citation>
    <scope>NUCLEOTIDE SEQUENCE</scope>
</reference>
<sequence length="101" mass="10838">MREGGGRRGTSKLREVARKIVVVAAAYACASFSRRKTLVDPVSIDTSCSLSATISNSSFVSPSTIKNCSGEIIEETDSSITTNINNNELHNKNRKVVNGGY</sequence>
<protein>
    <submittedName>
        <fullName evidence="1">Uncharacterized protein</fullName>
    </submittedName>
</protein>
<organism evidence="1">
    <name type="scientific">Medicago truncatula</name>
    <name type="common">Barrel medic</name>
    <name type="synonym">Medicago tribuloides</name>
    <dbReference type="NCBI Taxonomy" id="3880"/>
    <lineage>
        <taxon>Eukaryota</taxon>
        <taxon>Viridiplantae</taxon>
        <taxon>Streptophyta</taxon>
        <taxon>Embryophyta</taxon>
        <taxon>Tracheophyta</taxon>
        <taxon>Spermatophyta</taxon>
        <taxon>Magnoliopsida</taxon>
        <taxon>eudicotyledons</taxon>
        <taxon>Gunneridae</taxon>
        <taxon>Pentapetalae</taxon>
        <taxon>rosids</taxon>
        <taxon>fabids</taxon>
        <taxon>Fabales</taxon>
        <taxon>Fabaceae</taxon>
        <taxon>Papilionoideae</taxon>
        <taxon>50 kb inversion clade</taxon>
        <taxon>NPAAA clade</taxon>
        <taxon>Hologalegina</taxon>
        <taxon>IRL clade</taxon>
        <taxon>Trifolieae</taxon>
        <taxon>Medicago</taxon>
    </lineage>
</organism>
<dbReference type="ExpressionAtlas" id="A2Q5E9">
    <property type="expression patterns" value="differential"/>
</dbReference>
<dbReference type="EMBL" id="AC161399">
    <property type="protein sequence ID" value="ABN08849.1"/>
    <property type="molecule type" value="Genomic_DNA"/>
</dbReference>